<dbReference type="AlphaFoldDB" id="A0A1C7MGD8"/>
<dbReference type="OrthoDB" id="727118at2759"/>
<organism evidence="4 5">
    <name type="scientific">Grifola frondosa</name>
    <name type="common">Maitake</name>
    <name type="synonym">Polyporus frondosus</name>
    <dbReference type="NCBI Taxonomy" id="5627"/>
    <lineage>
        <taxon>Eukaryota</taxon>
        <taxon>Fungi</taxon>
        <taxon>Dikarya</taxon>
        <taxon>Basidiomycota</taxon>
        <taxon>Agaricomycotina</taxon>
        <taxon>Agaricomycetes</taxon>
        <taxon>Polyporales</taxon>
        <taxon>Grifolaceae</taxon>
        <taxon>Grifola</taxon>
    </lineage>
</organism>
<sequence>MLGSLPPSLNVPNKPLQSHQQQQQQQQQPLPQQQQGPQSSEIPLPPQSGQDFTLSSVLHFLQTEWRRYERDRNEWEIERAEMRARIALLEGEATFFR</sequence>
<accession>A0A1C7MGD8</accession>
<feature type="compositionally biased region" description="Low complexity" evidence="2">
    <location>
        <begin position="17"/>
        <end position="40"/>
    </location>
</feature>
<keyword evidence="1" id="KW-0175">Coiled coil</keyword>
<keyword evidence="5" id="KW-1185">Reference proteome</keyword>
<reference evidence="4 5" key="1">
    <citation type="submission" date="2016-03" db="EMBL/GenBank/DDBJ databases">
        <title>Whole genome sequencing of Grifola frondosa 9006-11.</title>
        <authorList>
            <person name="Min B."/>
            <person name="Park H."/>
            <person name="Kim J.-G."/>
            <person name="Cho H."/>
            <person name="Oh Y.-L."/>
            <person name="Kong W.-S."/>
            <person name="Choi I.-G."/>
        </authorList>
    </citation>
    <scope>NUCLEOTIDE SEQUENCE [LARGE SCALE GENOMIC DNA]</scope>
    <source>
        <strain evidence="4 5">9006-11</strain>
    </source>
</reference>
<dbReference type="EMBL" id="LUGG01000004">
    <property type="protein sequence ID" value="OBZ75898.1"/>
    <property type="molecule type" value="Genomic_DNA"/>
</dbReference>
<feature type="region of interest" description="Disordered" evidence="2">
    <location>
        <begin position="1"/>
        <end position="51"/>
    </location>
</feature>
<evidence type="ECO:0000259" key="3">
    <source>
        <dbReference type="Pfam" id="PF08232"/>
    </source>
</evidence>
<dbReference type="OMA" id="HGLQQNN"/>
<feature type="domain" description="Striatin N-terminal" evidence="3">
    <location>
        <begin position="53"/>
        <end position="93"/>
    </location>
</feature>
<comment type="caution">
    <text evidence="4">The sequence shown here is derived from an EMBL/GenBank/DDBJ whole genome shotgun (WGS) entry which is preliminary data.</text>
</comment>
<dbReference type="STRING" id="5627.A0A1C7MGD8"/>
<evidence type="ECO:0000256" key="2">
    <source>
        <dbReference type="SAM" id="MobiDB-lite"/>
    </source>
</evidence>
<dbReference type="Proteomes" id="UP000092993">
    <property type="component" value="Unassembled WGS sequence"/>
</dbReference>
<gene>
    <name evidence="4" type="ORF">A0H81_04600</name>
</gene>
<evidence type="ECO:0000313" key="5">
    <source>
        <dbReference type="Proteomes" id="UP000092993"/>
    </source>
</evidence>
<proteinExistence type="predicted"/>
<evidence type="ECO:0000313" key="4">
    <source>
        <dbReference type="EMBL" id="OBZ75898.1"/>
    </source>
</evidence>
<dbReference type="InterPro" id="IPR051488">
    <property type="entry name" value="WD_repeat_striatin"/>
</dbReference>
<protein>
    <recommendedName>
        <fullName evidence="3">Striatin N-terminal domain-containing protein</fullName>
    </recommendedName>
</protein>
<dbReference type="Pfam" id="PF08232">
    <property type="entry name" value="Striatin"/>
    <property type="match status" value="1"/>
</dbReference>
<dbReference type="PANTHER" id="PTHR15653:SF0">
    <property type="entry name" value="CONNECTOR OF KINASE TO AP-1, ISOFORM E"/>
    <property type="match status" value="1"/>
</dbReference>
<dbReference type="Gene3D" id="1.20.5.300">
    <property type="match status" value="1"/>
</dbReference>
<evidence type="ECO:0000256" key="1">
    <source>
        <dbReference type="ARBA" id="ARBA00023054"/>
    </source>
</evidence>
<name>A0A1C7MGD8_GRIFR</name>
<dbReference type="PANTHER" id="PTHR15653">
    <property type="entry name" value="STRIATIN"/>
    <property type="match status" value="1"/>
</dbReference>
<dbReference type="InterPro" id="IPR013258">
    <property type="entry name" value="Striatin_N"/>
</dbReference>